<evidence type="ECO:0000256" key="1">
    <source>
        <dbReference type="SAM" id="SignalP"/>
    </source>
</evidence>
<gene>
    <name evidence="2" type="ORF">JQ619_33715</name>
</gene>
<sequence length="90" mass="9601">MNKVFASGMIVAAALAAAALVMPTQPAAAKEYEFCRQDWGSGMRNCAFDTMEQCVAMISGRGGTCVRNPVGNEPTASYAYASKAHMRSHH</sequence>
<name>A0ABS5GHJ7_9BRAD</name>
<evidence type="ECO:0000313" key="2">
    <source>
        <dbReference type="EMBL" id="MBR1140723.1"/>
    </source>
</evidence>
<dbReference type="EMBL" id="JAFCLK010000046">
    <property type="protein sequence ID" value="MBR1140723.1"/>
    <property type="molecule type" value="Genomic_DNA"/>
</dbReference>
<dbReference type="Pfam" id="PF12071">
    <property type="entry name" value="DUF3551"/>
    <property type="match status" value="1"/>
</dbReference>
<comment type="caution">
    <text evidence="2">The sequence shown here is derived from an EMBL/GenBank/DDBJ whole genome shotgun (WGS) entry which is preliminary data.</text>
</comment>
<keyword evidence="3" id="KW-1185">Reference proteome</keyword>
<feature type="signal peptide" evidence="1">
    <location>
        <begin position="1"/>
        <end position="29"/>
    </location>
</feature>
<evidence type="ECO:0000313" key="3">
    <source>
        <dbReference type="Proteomes" id="UP001314635"/>
    </source>
</evidence>
<protein>
    <submittedName>
        <fullName evidence="2">DUF3551 domain-containing protein</fullName>
    </submittedName>
</protein>
<dbReference type="RefSeq" id="WP_041750400.1">
    <property type="nucleotide sequence ID" value="NZ_JAFCLK010000046.1"/>
</dbReference>
<dbReference type="InterPro" id="IPR021937">
    <property type="entry name" value="DUF3551"/>
</dbReference>
<keyword evidence="1" id="KW-0732">Signal</keyword>
<accession>A0ABS5GHJ7</accession>
<reference evidence="3" key="1">
    <citation type="journal article" date="2021" name="ISME J.">
        <title>Evolutionary origin and ecological implication of a unique nif island in free-living Bradyrhizobium lineages.</title>
        <authorList>
            <person name="Tao J."/>
        </authorList>
    </citation>
    <scope>NUCLEOTIDE SEQUENCE [LARGE SCALE GENOMIC DNA]</scope>
    <source>
        <strain evidence="3">SZCCT0094</strain>
    </source>
</reference>
<organism evidence="2 3">
    <name type="scientific">Bradyrhizobium denitrificans</name>
    <dbReference type="NCBI Taxonomy" id="2734912"/>
    <lineage>
        <taxon>Bacteria</taxon>
        <taxon>Pseudomonadati</taxon>
        <taxon>Pseudomonadota</taxon>
        <taxon>Alphaproteobacteria</taxon>
        <taxon>Hyphomicrobiales</taxon>
        <taxon>Nitrobacteraceae</taxon>
        <taxon>Bradyrhizobium</taxon>
    </lineage>
</organism>
<dbReference type="Proteomes" id="UP001314635">
    <property type="component" value="Unassembled WGS sequence"/>
</dbReference>
<proteinExistence type="predicted"/>
<feature type="chain" id="PRO_5046819770" evidence="1">
    <location>
        <begin position="30"/>
        <end position="90"/>
    </location>
</feature>